<dbReference type="InterPro" id="IPR004401">
    <property type="entry name" value="YbaB/EbfC"/>
</dbReference>
<reference evidence="1 2" key="1">
    <citation type="submission" date="2018-10" db="EMBL/GenBank/DDBJ databases">
        <title>Draft genome of Mycobacterium hodleri strain B.</title>
        <authorList>
            <person name="Amande T.J."/>
            <person name="Mcgenity T.J."/>
        </authorList>
    </citation>
    <scope>NUCLEOTIDE SEQUENCE [LARGE SCALE GENOMIC DNA]</scope>
    <source>
        <strain evidence="1 2">B</strain>
    </source>
</reference>
<dbReference type="Pfam" id="PF02575">
    <property type="entry name" value="YbaB_DNA_bd"/>
    <property type="match status" value="1"/>
</dbReference>
<proteinExistence type="predicted"/>
<dbReference type="Proteomes" id="UP000315759">
    <property type="component" value="Unassembled WGS sequence"/>
</dbReference>
<keyword evidence="2" id="KW-1185">Reference proteome</keyword>
<dbReference type="AlphaFoldDB" id="A0A544VSX7"/>
<dbReference type="Gene3D" id="3.30.1310.10">
    <property type="entry name" value="Nucleoid-associated protein YbaB-like domain"/>
    <property type="match status" value="1"/>
</dbReference>
<sequence length="124" mass="13428">MPRGRQWDEPTSAWPRAARADDGALAVNSRLEAQRDLTVALDEEIASLSVTVSAPDGSVSVQVNGSGAITGLWLRDRAYRHGADALAARITDVAQAGAKVVADRQAFLLNEFGERVRRLRDETE</sequence>
<name>A0A544VSX7_9MYCO</name>
<dbReference type="GO" id="GO:0003677">
    <property type="term" value="F:DNA binding"/>
    <property type="evidence" value="ECO:0007669"/>
    <property type="project" value="InterPro"/>
</dbReference>
<protein>
    <submittedName>
        <fullName evidence="1">YbaB/EbfC family nucleoid-associated protein</fullName>
    </submittedName>
</protein>
<comment type="caution">
    <text evidence="1">The sequence shown here is derived from an EMBL/GenBank/DDBJ whole genome shotgun (WGS) entry which is preliminary data.</text>
</comment>
<dbReference type="SUPFAM" id="SSF82607">
    <property type="entry name" value="YbaB-like"/>
    <property type="match status" value="1"/>
</dbReference>
<dbReference type="EMBL" id="VIFX01000052">
    <property type="protein sequence ID" value="TQR83093.1"/>
    <property type="molecule type" value="Genomic_DNA"/>
</dbReference>
<organism evidence="1 2">
    <name type="scientific">Mycolicibacterium hodleri</name>
    <dbReference type="NCBI Taxonomy" id="49897"/>
    <lineage>
        <taxon>Bacteria</taxon>
        <taxon>Bacillati</taxon>
        <taxon>Actinomycetota</taxon>
        <taxon>Actinomycetes</taxon>
        <taxon>Mycobacteriales</taxon>
        <taxon>Mycobacteriaceae</taxon>
        <taxon>Mycolicibacterium</taxon>
    </lineage>
</organism>
<evidence type="ECO:0000313" key="1">
    <source>
        <dbReference type="EMBL" id="TQR83093.1"/>
    </source>
</evidence>
<evidence type="ECO:0000313" key="2">
    <source>
        <dbReference type="Proteomes" id="UP000315759"/>
    </source>
</evidence>
<dbReference type="InterPro" id="IPR036894">
    <property type="entry name" value="YbaB-like_sf"/>
</dbReference>
<gene>
    <name evidence="1" type="ORF">D8S82_29005</name>
</gene>
<accession>A0A544VSX7</accession>